<reference evidence="1" key="2">
    <citation type="journal article" date="2023" name="IMA Fungus">
        <title>Comparative genomic study of the Penicillium genus elucidates a diverse pangenome and 15 lateral gene transfer events.</title>
        <authorList>
            <person name="Petersen C."/>
            <person name="Sorensen T."/>
            <person name="Nielsen M.R."/>
            <person name="Sondergaard T.E."/>
            <person name="Sorensen J.L."/>
            <person name="Fitzpatrick D.A."/>
            <person name="Frisvad J.C."/>
            <person name="Nielsen K.L."/>
        </authorList>
    </citation>
    <scope>NUCLEOTIDE SEQUENCE</scope>
    <source>
        <strain evidence="1">IBT 30761</strain>
    </source>
</reference>
<protein>
    <submittedName>
        <fullName evidence="1">Sodium/hydrogen exchanger family-domain-containing protein</fullName>
    </submittedName>
</protein>
<name>A0A9W9G519_9EURO</name>
<organism evidence="1 2">
    <name type="scientific">Penicillium argentinense</name>
    <dbReference type="NCBI Taxonomy" id="1131581"/>
    <lineage>
        <taxon>Eukaryota</taxon>
        <taxon>Fungi</taxon>
        <taxon>Dikarya</taxon>
        <taxon>Ascomycota</taxon>
        <taxon>Pezizomycotina</taxon>
        <taxon>Eurotiomycetes</taxon>
        <taxon>Eurotiomycetidae</taxon>
        <taxon>Eurotiales</taxon>
        <taxon>Aspergillaceae</taxon>
        <taxon>Penicillium</taxon>
    </lineage>
</organism>
<dbReference type="AlphaFoldDB" id="A0A9W9G519"/>
<evidence type="ECO:0000313" key="2">
    <source>
        <dbReference type="Proteomes" id="UP001149074"/>
    </source>
</evidence>
<dbReference type="GeneID" id="81353420"/>
<dbReference type="RefSeq" id="XP_056479482.1">
    <property type="nucleotide sequence ID" value="XM_056614441.1"/>
</dbReference>
<dbReference type="Proteomes" id="UP001149074">
    <property type="component" value="Unassembled WGS sequence"/>
</dbReference>
<reference evidence="1" key="1">
    <citation type="submission" date="2022-11" db="EMBL/GenBank/DDBJ databases">
        <authorList>
            <person name="Petersen C."/>
        </authorList>
    </citation>
    <scope>NUCLEOTIDE SEQUENCE</scope>
    <source>
        <strain evidence="1">IBT 30761</strain>
    </source>
</reference>
<gene>
    <name evidence="1" type="ORF">N7532_001947</name>
</gene>
<accession>A0A9W9G519</accession>
<comment type="caution">
    <text evidence="1">The sequence shown here is derived from an EMBL/GenBank/DDBJ whole genome shotgun (WGS) entry which is preliminary data.</text>
</comment>
<keyword evidence="2" id="KW-1185">Reference proteome</keyword>
<dbReference type="EMBL" id="JAPQKI010000002">
    <property type="protein sequence ID" value="KAJ5111412.1"/>
    <property type="molecule type" value="Genomic_DNA"/>
</dbReference>
<evidence type="ECO:0000313" key="1">
    <source>
        <dbReference type="EMBL" id="KAJ5111412.1"/>
    </source>
</evidence>
<sequence>MAVGTCARPPFADDNVPGDLQDLIIAGSGANDGLGHTFSPFRSTSSNAASGGAGAAIGLRFGSDSPGNAGMHNIPQRLVRRWGWLGGQGAAAAVGRG</sequence>
<proteinExistence type="predicted"/>